<keyword evidence="3" id="KW-0560">Oxidoreductase</keyword>
<accession>A0ABS1LQ29</accession>
<keyword evidence="2" id="KW-0479">Metal-binding</keyword>
<dbReference type="CDD" id="cd00207">
    <property type="entry name" value="fer2"/>
    <property type="match status" value="1"/>
</dbReference>
<feature type="domain" description="2Fe-2S ferredoxin-type" evidence="7">
    <location>
        <begin position="33"/>
        <end position="109"/>
    </location>
</feature>
<dbReference type="InterPro" id="IPR006058">
    <property type="entry name" value="2Fe2S_fd_BS"/>
</dbReference>
<evidence type="ECO:0000313" key="9">
    <source>
        <dbReference type="Proteomes" id="UP000675409"/>
    </source>
</evidence>
<keyword evidence="4" id="KW-0408">Iron</keyword>
<name>A0ABS1LQ29_9MICO</name>
<evidence type="ECO:0000313" key="8">
    <source>
        <dbReference type="EMBL" id="MBL0888357.1"/>
    </source>
</evidence>
<keyword evidence="9" id="KW-1185">Reference proteome</keyword>
<dbReference type="Pfam" id="PF01799">
    <property type="entry name" value="Fer2_2"/>
    <property type="match status" value="1"/>
</dbReference>
<evidence type="ECO:0000256" key="3">
    <source>
        <dbReference type="ARBA" id="ARBA00023002"/>
    </source>
</evidence>
<dbReference type="InterPro" id="IPR012675">
    <property type="entry name" value="Beta-grasp_dom_sf"/>
</dbReference>
<keyword evidence="1" id="KW-0001">2Fe-2S</keyword>
<dbReference type="SUPFAM" id="SSF54292">
    <property type="entry name" value="2Fe-2S ferredoxin-like"/>
    <property type="match status" value="1"/>
</dbReference>
<dbReference type="EMBL" id="JABBYC010000053">
    <property type="protein sequence ID" value="MBL0888357.1"/>
    <property type="molecule type" value="Genomic_DNA"/>
</dbReference>
<dbReference type="Pfam" id="PF00111">
    <property type="entry name" value="Fer2"/>
    <property type="match status" value="1"/>
</dbReference>
<keyword evidence="5" id="KW-0411">Iron-sulfur</keyword>
<dbReference type="PANTHER" id="PTHR44379:SF8">
    <property type="entry name" value="XANTHINE DEHYDROGENASE IRON-SULFUR-BINDING SUBUNIT XDHC-RELATED"/>
    <property type="match status" value="1"/>
</dbReference>
<comment type="caution">
    <text evidence="8">The sequence shown here is derived from an EMBL/GenBank/DDBJ whole genome shotgun (WGS) entry which is preliminary data.</text>
</comment>
<dbReference type="InterPro" id="IPR051452">
    <property type="entry name" value="Diverse_Oxidoreductases"/>
</dbReference>
<dbReference type="Gene3D" id="3.10.20.30">
    <property type="match status" value="1"/>
</dbReference>
<evidence type="ECO:0000256" key="1">
    <source>
        <dbReference type="ARBA" id="ARBA00022714"/>
    </source>
</evidence>
<protein>
    <submittedName>
        <fullName evidence="8">2Fe-2S iron-sulfur cluster binding domain-containing protein</fullName>
    </submittedName>
</protein>
<sequence>MTTDTSTAAARRDTLARPVDQDPADPSGPWDETASRPTVNGTARDVREEPRRLLVDALRKDFGVTTTATSCSDGVCGTCTVLVDGDPVRSCLMLVHEADGRTVRTAEDVLASEPGLSGIFSRHHAIQCGFCTPGYLVLATAMIEAGDPVSDRTLREIVSDNICRCTGYGPIVAAFREIAQVHGLWEDAE</sequence>
<evidence type="ECO:0000256" key="2">
    <source>
        <dbReference type="ARBA" id="ARBA00022723"/>
    </source>
</evidence>
<evidence type="ECO:0000256" key="5">
    <source>
        <dbReference type="ARBA" id="ARBA00023014"/>
    </source>
</evidence>
<gene>
    <name evidence="8" type="ORF">HGK34_19060</name>
</gene>
<dbReference type="PROSITE" id="PS51085">
    <property type="entry name" value="2FE2S_FER_2"/>
    <property type="match status" value="1"/>
</dbReference>
<evidence type="ECO:0000256" key="6">
    <source>
        <dbReference type="SAM" id="MobiDB-lite"/>
    </source>
</evidence>
<dbReference type="InterPro" id="IPR036884">
    <property type="entry name" value="2Fe-2S-bd_dom_sf"/>
</dbReference>
<organism evidence="8 9">
    <name type="scientific">Myceligenerans indicum</name>
    <dbReference type="NCBI Taxonomy" id="2593663"/>
    <lineage>
        <taxon>Bacteria</taxon>
        <taxon>Bacillati</taxon>
        <taxon>Actinomycetota</taxon>
        <taxon>Actinomycetes</taxon>
        <taxon>Micrococcales</taxon>
        <taxon>Promicromonosporaceae</taxon>
        <taxon>Myceligenerans</taxon>
    </lineage>
</organism>
<dbReference type="InterPro" id="IPR001041">
    <property type="entry name" value="2Fe-2S_ferredoxin-type"/>
</dbReference>
<evidence type="ECO:0000259" key="7">
    <source>
        <dbReference type="PROSITE" id="PS51085"/>
    </source>
</evidence>
<dbReference type="PANTHER" id="PTHR44379">
    <property type="entry name" value="OXIDOREDUCTASE WITH IRON-SULFUR SUBUNIT"/>
    <property type="match status" value="1"/>
</dbReference>
<evidence type="ECO:0000256" key="4">
    <source>
        <dbReference type="ARBA" id="ARBA00023004"/>
    </source>
</evidence>
<dbReference type="SUPFAM" id="SSF47741">
    <property type="entry name" value="CO dehydrogenase ISP C-domain like"/>
    <property type="match status" value="1"/>
</dbReference>
<dbReference type="InterPro" id="IPR036010">
    <property type="entry name" value="2Fe-2S_ferredoxin-like_sf"/>
</dbReference>
<dbReference type="PROSITE" id="PS00197">
    <property type="entry name" value="2FE2S_FER_1"/>
    <property type="match status" value="1"/>
</dbReference>
<dbReference type="Gene3D" id="1.10.150.120">
    <property type="entry name" value="[2Fe-2S]-binding domain"/>
    <property type="match status" value="1"/>
</dbReference>
<feature type="region of interest" description="Disordered" evidence="6">
    <location>
        <begin position="1"/>
        <end position="48"/>
    </location>
</feature>
<dbReference type="RefSeq" id="WP_201850343.1">
    <property type="nucleotide sequence ID" value="NZ_JABBYC010000053.1"/>
</dbReference>
<dbReference type="Proteomes" id="UP000675409">
    <property type="component" value="Unassembled WGS sequence"/>
</dbReference>
<dbReference type="InterPro" id="IPR002888">
    <property type="entry name" value="2Fe-2S-bd"/>
</dbReference>
<reference evidence="8 9" key="1">
    <citation type="journal article" date="2021" name="Arch. Microbiol.">
        <title>Myceligenerans indicum sp. nov., an actinobacterium isolated from mangrove sediment of Sundarbans, India.</title>
        <authorList>
            <person name="Asha K."/>
            <person name="Bhadury P."/>
        </authorList>
    </citation>
    <scope>NUCLEOTIDE SEQUENCE [LARGE SCALE GENOMIC DNA]</scope>
    <source>
        <strain evidence="8 9">I2</strain>
    </source>
</reference>
<proteinExistence type="predicted"/>